<dbReference type="AlphaFoldDB" id="A0A1C7FCK7"/>
<proteinExistence type="predicted"/>
<dbReference type="InterPro" id="IPR029044">
    <property type="entry name" value="Nucleotide-diphossugar_trans"/>
</dbReference>
<dbReference type="PANTHER" id="PTHR22916">
    <property type="entry name" value="GLYCOSYLTRANSFERASE"/>
    <property type="match status" value="1"/>
</dbReference>
<dbReference type="EC" id="2.4.1.-" evidence="2"/>
<reference evidence="2 3" key="1">
    <citation type="submission" date="2016-07" db="EMBL/GenBank/DDBJ databases">
        <title>Genome sequencing of Vibrio scophthalmi strain VS-05, an isolated from Paralichthys olivaceus.</title>
        <authorList>
            <person name="Han H.-J."/>
        </authorList>
    </citation>
    <scope>NUCLEOTIDE SEQUENCE [LARGE SCALE GENOMIC DNA]</scope>
    <source>
        <strain evidence="2 3">VS-05</strain>
    </source>
</reference>
<dbReference type="CDD" id="cd06433">
    <property type="entry name" value="GT_2_WfgS_like"/>
    <property type="match status" value="1"/>
</dbReference>
<dbReference type="PANTHER" id="PTHR22916:SF3">
    <property type="entry name" value="UDP-GLCNAC:BETAGAL BETA-1,3-N-ACETYLGLUCOSAMINYLTRANSFERASE-LIKE PROTEIN 1"/>
    <property type="match status" value="1"/>
</dbReference>
<name>A0A1C7FCK7_9VIBR</name>
<dbReference type="Pfam" id="PF00535">
    <property type="entry name" value="Glycos_transf_2"/>
    <property type="match status" value="1"/>
</dbReference>
<dbReference type="InterPro" id="IPR001173">
    <property type="entry name" value="Glyco_trans_2-like"/>
</dbReference>
<dbReference type="GO" id="GO:0016758">
    <property type="term" value="F:hexosyltransferase activity"/>
    <property type="evidence" value="ECO:0007669"/>
    <property type="project" value="UniProtKB-ARBA"/>
</dbReference>
<protein>
    <submittedName>
        <fullName evidence="2">Putative glycosyltransferase EpsE</fullName>
        <ecNumber evidence="2">2.4.1.-</ecNumber>
    </submittedName>
</protein>
<dbReference type="Proteomes" id="UP000092528">
    <property type="component" value="Chromosome 1"/>
</dbReference>
<evidence type="ECO:0000313" key="3">
    <source>
        <dbReference type="Proteomes" id="UP000092528"/>
    </source>
</evidence>
<feature type="domain" description="Glycosyltransferase 2-like" evidence="1">
    <location>
        <begin position="7"/>
        <end position="136"/>
    </location>
</feature>
<gene>
    <name evidence="2" type="primary">wbyL</name>
    <name evidence="2" type="ORF">VSVS05_02598</name>
</gene>
<evidence type="ECO:0000259" key="1">
    <source>
        <dbReference type="Pfam" id="PF00535"/>
    </source>
</evidence>
<dbReference type="RefSeq" id="WP_065545801.1">
    <property type="nucleotide sequence ID" value="NZ_CP016414.1"/>
</dbReference>
<organism evidence="2 3">
    <name type="scientific">Vibrio scophthalmi</name>
    <dbReference type="NCBI Taxonomy" id="45658"/>
    <lineage>
        <taxon>Bacteria</taxon>
        <taxon>Pseudomonadati</taxon>
        <taxon>Pseudomonadota</taxon>
        <taxon>Gammaproteobacteria</taxon>
        <taxon>Vibrionales</taxon>
        <taxon>Vibrionaceae</taxon>
        <taxon>Vibrio</taxon>
    </lineage>
</organism>
<evidence type="ECO:0000313" key="2">
    <source>
        <dbReference type="EMBL" id="ANU37676.1"/>
    </source>
</evidence>
<keyword evidence="2" id="KW-0328">Glycosyltransferase</keyword>
<sequence>MNSTKISVVTACFNSSATIGKTLDSLLNQTCKNFEHIIIDGDSSDGTLDIIQSYIATAEHKVLLVSEPDNGLYDAMNKGIKLAAGQFVSILSSDDWYELDAIENVLAHTHLDIDIIYGYLRVIKNDKEFMVRRSNLEFIDSLDGQIQHPACFVSKSLYIENGLYDTTYKVCADQDLFLRMLRSGARINAVDRIITNFVIGGTSYTVDSFKEVVRYKLKFGLINRKKAFVSIIKYEISKIAKRIFF</sequence>
<keyword evidence="3" id="KW-1185">Reference proteome</keyword>
<accession>A0A1C7FCK7</accession>
<dbReference type="SUPFAM" id="SSF53448">
    <property type="entry name" value="Nucleotide-diphospho-sugar transferases"/>
    <property type="match status" value="1"/>
</dbReference>
<dbReference type="EMBL" id="CP016414">
    <property type="protein sequence ID" value="ANU37676.1"/>
    <property type="molecule type" value="Genomic_DNA"/>
</dbReference>
<dbReference type="Gene3D" id="3.90.550.10">
    <property type="entry name" value="Spore Coat Polysaccharide Biosynthesis Protein SpsA, Chain A"/>
    <property type="match status" value="1"/>
</dbReference>
<keyword evidence="2" id="KW-0808">Transferase</keyword>